<evidence type="ECO:0000259" key="2">
    <source>
        <dbReference type="Pfam" id="PF24542"/>
    </source>
</evidence>
<feature type="domain" description="TPPC8 C-terminal Ig-like" evidence="2">
    <location>
        <begin position="839"/>
        <end position="931"/>
    </location>
</feature>
<dbReference type="EMBL" id="BTSY01000005">
    <property type="protein sequence ID" value="GMT29277.1"/>
    <property type="molecule type" value="Genomic_DNA"/>
</dbReference>
<protein>
    <recommendedName>
        <fullName evidence="6">Trafficking protein particle complex subunit 11 domain-containing protein</fullName>
    </recommendedName>
</protein>
<sequence length="961" mass="104536">KGGAGGAAVTYAAESPQMQMRRLADLSFLFGLYAFAHMQYQAVKKEFAADNAWLHHALALEMSAYSLHLAHPHLNGAQFRCDYVDNAIGGLLQNGARWPSLLRAGLHAWRIFSHLEMRTSAAAQLVRLTTIENDSCVGLALWLASCSFERARMHRKTAFYRFLAAHRWSKGGQVQLQLAAYAAAFPEYVGKRWSLAEERLAFELSSWSADGGTAIGAAERLVAPRERSGVEMETNLAHYGRVRARHAGTSIDEAAARSIPVPLVEVGETRVIAGERPLSAEVVNGGGGRVEEEKWRNMERAAFHAVAGTSTAFRPMHIVSDAGTDNTRVRETPSGERYRVQLRVRNPLAIPLQLRDVHLGVSDVRRRAGENGSSSNGTGSDDDDDIRAHHVDILNLTPNETRMVELWLTPSSAIAEFRVSSLRFQLTCAPGVMANGEIGLEIRGRRLNGNQAQMKSVVYAVDQRLRAHVSPRAWPLCDVRCTRNLPSLLYTDQLLTLHVDITNSGSETVEGVALAVDAVDRVVVEEGVEGGEGQRGGEETDGGGGSITDLRLSIPPLDLASTPGVRAFALRGGASGGRMERGARRRVVIQLRAPALPSASHSFSILLLYRGVGGATREWRTRIDTRVAYLLHATTRVLGPYHGLVALCLRNALTPHEAALARVEVTRVRVSVASRQRGAVLLQQESGLAAVQSAGAETTNVIRLEFGQSQEVCVRVAAPDGEGGPDGGEWRLAEGEKPPEWPLPVDEEDPERIEWGRRRLIVGVAWKANVVGNDGLVTSLLGESFLPDPFATAGLHVAGLQLGFSLATPGGVASPIPPDETADDGGSPPVFISAVQLQPVEHDFAAKSLCEFPVTLIVRNECARGRMAEIEMRMKPMVREPSIPPPRQQWWLSKECMKATIESRGATEMRVKVRVTQPAYYELLGPQMTCTVRMEGEERGRSVRVPPLTAVVYAAYGGEQA</sequence>
<keyword evidence="5" id="KW-1185">Reference proteome</keyword>
<evidence type="ECO:0000259" key="3">
    <source>
        <dbReference type="Pfam" id="PF24545"/>
    </source>
</evidence>
<comment type="caution">
    <text evidence="4">The sequence shown here is derived from an EMBL/GenBank/DDBJ whole genome shotgun (WGS) entry which is preliminary data.</text>
</comment>
<feature type="non-terminal residue" evidence="4">
    <location>
        <position position="1"/>
    </location>
</feature>
<dbReference type="AlphaFoldDB" id="A0AAV5WH59"/>
<dbReference type="PANTHER" id="PTHR12975:SF6">
    <property type="entry name" value="TRAFFICKING PROTEIN PARTICLE COMPLEX SUBUNIT 8"/>
    <property type="match status" value="1"/>
</dbReference>
<dbReference type="Pfam" id="PF24545">
    <property type="entry name" value="Ig_TPPC8_1st"/>
    <property type="match status" value="1"/>
</dbReference>
<name>A0AAV5WH59_9BILA</name>
<dbReference type="Pfam" id="PF12739">
    <property type="entry name" value="TRAPPC-Trs85"/>
    <property type="match status" value="1"/>
</dbReference>
<evidence type="ECO:0000313" key="5">
    <source>
        <dbReference type="Proteomes" id="UP001432322"/>
    </source>
</evidence>
<gene>
    <name evidence="4" type="ORF">PFISCL1PPCAC_20574</name>
</gene>
<feature type="domain" description="TPPC8 first Ig-like" evidence="3">
    <location>
        <begin position="292"/>
        <end position="483"/>
    </location>
</feature>
<evidence type="ECO:0000313" key="4">
    <source>
        <dbReference type="EMBL" id="GMT29277.1"/>
    </source>
</evidence>
<dbReference type="GO" id="GO:1990072">
    <property type="term" value="C:TRAPPIII protein complex"/>
    <property type="evidence" value="ECO:0007669"/>
    <property type="project" value="TreeGrafter"/>
</dbReference>
<dbReference type="InterPro" id="IPR024420">
    <property type="entry name" value="TRAPP_III_complex_Trs85"/>
</dbReference>
<evidence type="ECO:0008006" key="6">
    <source>
        <dbReference type="Google" id="ProtNLM"/>
    </source>
</evidence>
<dbReference type="InterPro" id="IPR058541">
    <property type="entry name" value="Ig_TPPC8_1st"/>
</dbReference>
<reference evidence="4" key="1">
    <citation type="submission" date="2023-10" db="EMBL/GenBank/DDBJ databases">
        <title>Genome assembly of Pristionchus species.</title>
        <authorList>
            <person name="Yoshida K."/>
            <person name="Sommer R.J."/>
        </authorList>
    </citation>
    <scope>NUCLEOTIDE SEQUENCE</scope>
    <source>
        <strain evidence="4">RS5133</strain>
    </source>
</reference>
<dbReference type="Pfam" id="PF24542">
    <property type="entry name" value="Ig_TPPC8_C"/>
    <property type="match status" value="1"/>
</dbReference>
<dbReference type="Proteomes" id="UP001432322">
    <property type="component" value="Unassembled WGS sequence"/>
</dbReference>
<feature type="region of interest" description="Disordered" evidence="1">
    <location>
        <begin position="365"/>
        <end position="386"/>
    </location>
</feature>
<accession>A0AAV5WH59</accession>
<organism evidence="4 5">
    <name type="scientific">Pristionchus fissidentatus</name>
    <dbReference type="NCBI Taxonomy" id="1538716"/>
    <lineage>
        <taxon>Eukaryota</taxon>
        <taxon>Metazoa</taxon>
        <taxon>Ecdysozoa</taxon>
        <taxon>Nematoda</taxon>
        <taxon>Chromadorea</taxon>
        <taxon>Rhabditida</taxon>
        <taxon>Rhabditina</taxon>
        <taxon>Diplogasteromorpha</taxon>
        <taxon>Diplogasteroidea</taxon>
        <taxon>Neodiplogasteridae</taxon>
        <taxon>Pristionchus</taxon>
    </lineage>
</organism>
<dbReference type="InterPro" id="IPR057651">
    <property type="entry name" value="Ig_TPPC8_C"/>
</dbReference>
<dbReference type="PANTHER" id="PTHR12975">
    <property type="entry name" value="TRANSPORT PROTEIN TRAPP"/>
    <property type="match status" value="1"/>
</dbReference>
<proteinExistence type="predicted"/>
<feature type="compositionally biased region" description="Low complexity" evidence="1">
    <location>
        <begin position="370"/>
        <end position="379"/>
    </location>
</feature>
<evidence type="ECO:0000256" key="1">
    <source>
        <dbReference type="SAM" id="MobiDB-lite"/>
    </source>
</evidence>